<accession>A0AAW1MDL0</accession>
<protein>
    <submittedName>
        <fullName evidence="4">D-isomer specific 2-hydroxyacid dehydrogenase, NAD binding domain</fullName>
    </submittedName>
</protein>
<gene>
    <name evidence="4" type="ORF">QE152_g8260</name>
</gene>
<dbReference type="InterPro" id="IPR036291">
    <property type="entry name" value="NAD(P)-bd_dom_sf"/>
</dbReference>
<evidence type="ECO:0000259" key="3">
    <source>
        <dbReference type="Pfam" id="PF02826"/>
    </source>
</evidence>
<dbReference type="Gene3D" id="3.40.50.720">
    <property type="entry name" value="NAD(P)-binding Rossmann-like Domain"/>
    <property type="match status" value="3"/>
</dbReference>
<dbReference type="PANTHER" id="PTHR43333:SF1">
    <property type="entry name" value="D-ISOMER SPECIFIC 2-HYDROXYACID DEHYDROGENASE NAD-BINDING DOMAIN-CONTAINING PROTEIN"/>
    <property type="match status" value="1"/>
</dbReference>
<dbReference type="GO" id="GO:0016491">
    <property type="term" value="F:oxidoreductase activity"/>
    <property type="evidence" value="ECO:0007669"/>
    <property type="project" value="UniProtKB-KW"/>
</dbReference>
<dbReference type="EMBL" id="JASPKY010000065">
    <property type="protein sequence ID" value="KAK9743900.1"/>
    <property type="molecule type" value="Genomic_DNA"/>
</dbReference>
<reference evidence="4 5" key="1">
    <citation type="journal article" date="2024" name="BMC Genomics">
        <title>De novo assembly and annotation of Popillia japonica's genome with initial clues to its potential as an invasive pest.</title>
        <authorList>
            <person name="Cucini C."/>
            <person name="Boschi S."/>
            <person name="Funari R."/>
            <person name="Cardaioli E."/>
            <person name="Iannotti N."/>
            <person name="Marturano G."/>
            <person name="Paoli F."/>
            <person name="Bruttini M."/>
            <person name="Carapelli A."/>
            <person name="Frati F."/>
            <person name="Nardi F."/>
        </authorList>
    </citation>
    <scope>NUCLEOTIDE SEQUENCE [LARGE SCALE GENOMIC DNA]</scope>
    <source>
        <strain evidence="4">DMR45628</strain>
    </source>
</reference>
<comment type="caution">
    <text evidence="4">The sequence shown here is derived from an EMBL/GenBank/DDBJ whole genome shotgun (WGS) entry which is preliminary data.</text>
</comment>
<dbReference type="Pfam" id="PF02826">
    <property type="entry name" value="2-Hacid_dh_C"/>
    <property type="match status" value="1"/>
</dbReference>
<dbReference type="SUPFAM" id="SSF51735">
    <property type="entry name" value="NAD(P)-binding Rossmann-fold domains"/>
    <property type="match status" value="1"/>
</dbReference>
<feature type="domain" description="D-isomer specific 2-hydroxyacid dehydrogenase NAD-binding" evidence="3">
    <location>
        <begin position="93"/>
        <end position="225"/>
    </location>
</feature>
<dbReference type="InterPro" id="IPR006140">
    <property type="entry name" value="D-isomer_DH_NAD-bd"/>
</dbReference>
<dbReference type="Proteomes" id="UP001458880">
    <property type="component" value="Unassembled WGS sequence"/>
</dbReference>
<proteinExistence type="predicted"/>
<keyword evidence="2" id="KW-0520">NAD</keyword>
<organism evidence="4 5">
    <name type="scientific">Popillia japonica</name>
    <name type="common">Japanese beetle</name>
    <dbReference type="NCBI Taxonomy" id="7064"/>
    <lineage>
        <taxon>Eukaryota</taxon>
        <taxon>Metazoa</taxon>
        <taxon>Ecdysozoa</taxon>
        <taxon>Arthropoda</taxon>
        <taxon>Hexapoda</taxon>
        <taxon>Insecta</taxon>
        <taxon>Pterygota</taxon>
        <taxon>Neoptera</taxon>
        <taxon>Endopterygota</taxon>
        <taxon>Coleoptera</taxon>
        <taxon>Polyphaga</taxon>
        <taxon>Scarabaeiformia</taxon>
        <taxon>Scarabaeidae</taxon>
        <taxon>Rutelinae</taxon>
        <taxon>Popillia</taxon>
    </lineage>
</organism>
<name>A0AAW1MDL0_POPJA</name>
<keyword evidence="1" id="KW-0560">Oxidoreductase</keyword>
<dbReference type="GO" id="GO:0051287">
    <property type="term" value="F:NAD binding"/>
    <property type="evidence" value="ECO:0007669"/>
    <property type="project" value="InterPro"/>
</dbReference>
<dbReference type="AlphaFoldDB" id="A0AAW1MDL0"/>
<evidence type="ECO:0000256" key="1">
    <source>
        <dbReference type="ARBA" id="ARBA00023002"/>
    </source>
</evidence>
<evidence type="ECO:0000256" key="2">
    <source>
        <dbReference type="ARBA" id="ARBA00023027"/>
    </source>
</evidence>
<evidence type="ECO:0000313" key="4">
    <source>
        <dbReference type="EMBL" id="KAK9743900.1"/>
    </source>
</evidence>
<sequence length="260" mass="29248">MSSVSVLTKIPNLLKELRICLPAVQFHEITSDKDDKLKSSEIIIADFDLLTPVLHNIPKTKWVQGTWAGVDKLTQYTKNKMGSGTNWIVEYARFAEILNKFGARVFGFGRKSNLDKDDKSFVKGYYTKPTLKEFLQNCDYVINVLPSTPETKGLLNGGVLQNCKDRGTVFINVGRGSIIADADLIEALDKKWLSAAILDVFNEEPLSESSLLWSMPQVKITPHVSAVSIARHIAEQFMDNYKLYTNKKTIPTTLDLRKGY</sequence>
<evidence type="ECO:0000313" key="5">
    <source>
        <dbReference type="Proteomes" id="UP001458880"/>
    </source>
</evidence>
<dbReference type="PANTHER" id="PTHR43333">
    <property type="entry name" value="2-HACID_DH_C DOMAIN-CONTAINING PROTEIN"/>
    <property type="match status" value="1"/>
</dbReference>
<keyword evidence="5" id="KW-1185">Reference proteome</keyword>